<feature type="domain" description="FRAS1-related extracellular matrix protein N-terminal" evidence="7">
    <location>
        <begin position="31"/>
        <end position="264"/>
    </location>
</feature>
<feature type="repeat" description="CSPG" evidence="5">
    <location>
        <begin position="1264"/>
        <end position="1361"/>
    </location>
</feature>
<dbReference type="Proteomes" id="UP000694680">
    <property type="component" value="Unassembled WGS sequence"/>
</dbReference>
<feature type="repeat" description="CSPG" evidence="5">
    <location>
        <begin position="893"/>
        <end position="987"/>
    </location>
</feature>
<feature type="repeat" description="CSPG" evidence="5">
    <location>
        <begin position="646"/>
        <end position="759"/>
    </location>
</feature>
<feature type="repeat" description="CSPG" evidence="5">
    <location>
        <begin position="297"/>
        <end position="393"/>
    </location>
</feature>
<accession>A0A8C5DGX7</accession>
<dbReference type="Ensembl" id="ENSGWIT00000006217.1">
    <property type="protein sequence ID" value="ENSGWIP00000005701.1"/>
    <property type="gene ID" value="ENSGWIG00000003186.1"/>
</dbReference>
<reference evidence="8" key="2">
    <citation type="submission" date="2025-09" db="UniProtKB">
        <authorList>
            <consortium name="Ensembl"/>
        </authorList>
    </citation>
    <scope>IDENTIFICATION</scope>
</reference>
<feature type="repeat" description="CSPG" evidence="5">
    <location>
        <begin position="781"/>
        <end position="872"/>
    </location>
</feature>
<feature type="repeat" description="CSPG" evidence="5">
    <location>
        <begin position="525"/>
        <end position="620"/>
    </location>
</feature>
<evidence type="ECO:0000256" key="2">
    <source>
        <dbReference type="ARBA" id="ARBA00022729"/>
    </source>
</evidence>
<evidence type="ECO:0000259" key="7">
    <source>
        <dbReference type="Pfam" id="PF19309"/>
    </source>
</evidence>
<organism evidence="8 9">
    <name type="scientific">Gouania willdenowi</name>
    <name type="common">Blunt-snouted clingfish</name>
    <name type="synonym">Lepadogaster willdenowi</name>
    <dbReference type="NCBI Taxonomy" id="441366"/>
    <lineage>
        <taxon>Eukaryota</taxon>
        <taxon>Metazoa</taxon>
        <taxon>Chordata</taxon>
        <taxon>Craniata</taxon>
        <taxon>Vertebrata</taxon>
        <taxon>Euteleostomi</taxon>
        <taxon>Actinopterygii</taxon>
        <taxon>Neopterygii</taxon>
        <taxon>Teleostei</taxon>
        <taxon>Neoteleostei</taxon>
        <taxon>Acanthomorphata</taxon>
        <taxon>Ovalentaria</taxon>
        <taxon>Blenniimorphae</taxon>
        <taxon>Blenniiformes</taxon>
        <taxon>Gobiesocoidei</taxon>
        <taxon>Gobiesocidae</taxon>
        <taxon>Gobiesocinae</taxon>
        <taxon>Gouania</taxon>
    </lineage>
</organism>
<evidence type="ECO:0000256" key="6">
    <source>
        <dbReference type="SAM" id="SignalP"/>
    </source>
</evidence>
<dbReference type="GO" id="GO:0009653">
    <property type="term" value="P:anatomical structure morphogenesis"/>
    <property type="evidence" value="ECO:0007669"/>
    <property type="project" value="TreeGrafter"/>
</dbReference>
<feature type="repeat" description="CSPG" evidence="5">
    <location>
        <begin position="1139"/>
        <end position="1243"/>
    </location>
</feature>
<dbReference type="Pfam" id="PF16184">
    <property type="entry name" value="Cadherin_3"/>
    <property type="match status" value="8"/>
</dbReference>
<feature type="chain" id="PRO_5034284665" evidence="6">
    <location>
        <begin position="27"/>
        <end position="1566"/>
    </location>
</feature>
<dbReference type="InterPro" id="IPR045658">
    <property type="entry name" value="FRAS1-rel_N"/>
</dbReference>
<gene>
    <name evidence="8" type="primary">LOC114459644</name>
</gene>
<evidence type="ECO:0000256" key="5">
    <source>
        <dbReference type="PROSITE-ProRule" id="PRU01201"/>
    </source>
</evidence>
<keyword evidence="2 6" id="KW-0732">Signal</keyword>
<feature type="signal peptide" evidence="6">
    <location>
        <begin position="1"/>
        <end position="26"/>
    </location>
</feature>
<evidence type="ECO:0000313" key="9">
    <source>
        <dbReference type="Proteomes" id="UP000694680"/>
    </source>
</evidence>
<evidence type="ECO:0000256" key="3">
    <source>
        <dbReference type="ARBA" id="ARBA00022737"/>
    </source>
</evidence>
<dbReference type="PANTHER" id="PTHR45739">
    <property type="entry name" value="MATRIX PROTEIN, PUTATIVE-RELATED"/>
    <property type="match status" value="1"/>
</dbReference>
<feature type="repeat" description="CSPG" evidence="5">
    <location>
        <begin position="1016"/>
        <end position="1118"/>
    </location>
</feature>
<keyword evidence="4" id="KW-0325">Glycoprotein</keyword>
<reference evidence="8" key="1">
    <citation type="submission" date="2025-08" db="UniProtKB">
        <authorList>
            <consortium name="Ensembl"/>
        </authorList>
    </citation>
    <scope>IDENTIFICATION</scope>
</reference>
<feature type="repeat" description="CSPG" evidence="5">
    <location>
        <begin position="416"/>
        <end position="504"/>
    </location>
</feature>
<proteinExistence type="predicted"/>
<name>A0A8C5DGX7_GOUWI</name>
<dbReference type="Pfam" id="PF19309">
    <property type="entry name" value="Frem_N"/>
    <property type="match status" value="1"/>
</dbReference>
<dbReference type="PANTHER" id="PTHR45739:SF7">
    <property type="entry name" value="FRAS1-RELATED EXTRACELLULAR MATRIX PROTEIN 1"/>
    <property type="match status" value="1"/>
</dbReference>
<evidence type="ECO:0000256" key="4">
    <source>
        <dbReference type="ARBA" id="ARBA00023180"/>
    </source>
</evidence>
<protein>
    <submittedName>
        <fullName evidence="8">FRAS1-related extracellular matrix protein 1-like</fullName>
    </submittedName>
</protein>
<dbReference type="PROSITE" id="PS51854">
    <property type="entry name" value="CSPG"/>
    <property type="match status" value="10"/>
</dbReference>
<keyword evidence="1" id="KW-0479">Metal-binding</keyword>
<evidence type="ECO:0000256" key="1">
    <source>
        <dbReference type="ARBA" id="ARBA00022723"/>
    </source>
</evidence>
<feature type="repeat" description="CSPG" evidence="5">
    <location>
        <begin position="1382"/>
        <end position="1475"/>
    </location>
</feature>
<dbReference type="InterPro" id="IPR051561">
    <property type="entry name" value="FRAS1_ECM"/>
</dbReference>
<keyword evidence="9" id="KW-1185">Reference proteome</keyword>
<evidence type="ECO:0000313" key="8">
    <source>
        <dbReference type="Ensembl" id="ENSGWIP00000005701.1"/>
    </source>
</evidence>
<keyword evidence="3" id="KW-0677">Repeat</keyword>
<dbReference type="GO" id="GO:0046872">
    <property type="term" value="F:metal ion binding"/>
    <property type="evidence" value="ECO:0007669"/>
    <property type="project" value="UniProtKB-KW"/>
</dbReference>
<sequence>MDLLTHRLCWMLTLCYVLVLNCSAHAAFVHVRESLKVKRGQWAYLQPQHLHFLVPQQKDSCKLEVVLNEPITQRVGELMPQVFDCSYLSEEVKYVHNGCPLLKKDEVKLRLYWFTETNTYTEVISLHVDIVEADCSVIRLGPKALSVPHFYGVSNAIDGDVVSFHYERRPSVECSVHLNTHGSQLPAHGQVVTGEPEVVLKRGDEPESFIHLRQHMARAKCSSDDCLKGLKMVTFTKVSCDDFLMMGLRYHHTEPPSPNVDYITISLHLKDTKSGTIYQTEGAWVPVQIMGAIPNQPPRPSFSSMFLLEVDQFILTPLSTATLDADDEENPKELLVFNITRPPMEGFITHLSDHTHPITSFTWTDLNHMLIGYQPPNSSHDQRHSYQAELEVHDLFFEKSSKITVHMSVRNSDTHAPRVSWNMGLSLLEGQSRPITWEQLQVVDDDNLNAVRIIIIDGLHHGHITVKGTGRSFMFSISDITAGLVCYHHDDSDSTKDFVIFRITDGRHQTRHKFPIKILPKDDSPPFLITNMLLEVPEGSTALLRGSILQASDMDSSDDYVMFNITRPPRAGHLIKVPGPGLMGKTGSTGFQQRELSHSTIYYQHHHNQALEDSFEVVLSDSHQPPNLSQPQVVMVHIEPVPDQPPVEVSTSSRCIIVKETDVVHITRKHLHFIDKHSVDSELTYNVTTPPFFTSHTRSVYAGRLFLVDSVPTLTKDPSTAALMIFTQHAVNFLKVAYMPPVLDIGPHPQEVQLVLSVTNQHGQSVTGLCLNITVLPVDNQPPQVVFQPLSVDEGGATWIDWDHLLLSDVDSVEHALRVELRGEPRHGAVWLGGLTLKVGQTFTVQDLRVPNIRYIHDGSETTDDSIELSTNDGTNAVHFILPVKVFPVNDEVPVLAAGLKPVLTCPEGQEVVISPDYVYATDADSEEDELVFLIARQPNHGTVLRHGLEVDRFVQGDVRAGIISYRHTGEEVGLSLSYDIVTLVISDEDCCDVELRRNLPVYDLHITVVPVDNQTPEIATGDVFKVDEGGVALITASHLKALDSDTEWENLTISVTSTPQYGYVENVLPFPGSEKSNVGQSITTFSYQDVMEGNIRYVQSRHQGLEPTADHFLLRVSDGKHSSTQVPFYVIIVPSNDETPRFTANNVTVLEGERVQLDSSVFYADDDDVPEDVLLLSVIEPPQHGTIVITENNNLTRSANHRLGWLSLSLCEGSHSFYPGLMLTYTHDDSEMMKDIFTVQLTDGKHTVIRYVGITVEPVNDEPPTIIRNDGVDVDVGETRLISSLSLFARDVDTLSSQIYYVLETLPRHGRLEVKEGDEWVNLSSGTNVTQEAVNMNHVRYVHTNRLTSEKKDVFVFHLNDGVNRSPSQYFTMSLKDVGEGNIGVFVNPVNVSRGARVLLSSDVLLAVDGSDRANELVYTITTPPTSGHVENLRRPGVVLSSFSQMDVAASLVCYVHDNRAIIDRPAHFMRGVGVQQPATYVSCPITLRKKPKNRTPNIPRYESNTVISTWDTLRTAVEVDVMFGACQTPDMGTLLYLPYTRVQFFPDTLPGHIRSPIYNSWPIG</sequence>
<dbReference type="InterPro" id="IPR039005">
    <property type="entry name" value="CSPG_rpt"/>
</dbReference>